<evidence type="ECO:0000259" key="4">
    <source>
        <dbReference type="PROSITE" id="PS50893"/>
    </source>
</evidence>
<reference evidence="5" key="1">
    <citation type="submission" date="2019-12" db="EMBL/GenBank/DDBJ databases">
        <authorList>
            <person name="zhang j."/>
            <person name="sun C.M."/>
        </authorList>
    </citation>
    <scope>NUCLEOTIDE SEQUENCE</scope>
    <source>
        <strain evidence="5">NS-1</strain>
    </source>
</reference>
<feature type="domain" description="ABC transporter" evidence="4">
    <location>
        <begin position="9"/>
        <end position="256"/>
    </location>
</feature>
<protein>
    <submittedName>
        <fullName evidence="5">ATP-binding cassette domain-containing protein</fullName>
    </submittedName>
</protein>
<dbReference type="PANTHER" id="PTHR43230">
    <property type="entry name" value="ABC-TYPE DIPEPTIDE/OLIGOPEPTIDE TRANSPORT SYSTEM, ATPASE COMPONENT"/>
    <property type="match status" value="1"/>
</dbReference>
<dbReference type="PANTHER" id="PTHR43230:SF3">
    <property type="entry name" value="ABC-TYPE DIPEPTIDE_OLIGOPEPTIDE TRANSPORT SYSTEM, ATPASE COMPONENT"/>
    <property type="match status" value="1"/>
</dbReference>
<name>A0A8A7KM80_9FIRM</name>
<dbReference type="PROSITE" id="PS00211">
    <property type="entry name" value="ABC_TRANSPORTER_1"/>
    <property type="match status" value="1"/>
</dbReference>
<dbReference type="Pfam" id="PF08352">
    <property type="entry name" value="oligo_HPY"/>
    <property type="match status" value="1"/>
</dbReference>
<accession>A0A8A7KM80</accession>
<dbReference type="Proteomes" id="UP000665020">
    <property type="component" value="Chromosome"/>
</dbReference>
<dbReference type="Gene3D" id="3.40.50.300">
    <property type="entry name" value="P-loop containing nucleotide triphosphate hydrolases"/>
    <property type="match status" value="1"/>
</dbReference>
<dbReference type="SMART" id="SM00382">
    <property type="entry name" value="AAA"/>
    <property type="match status" value="1"/>
</dbReference>
<dbReference type="SUPFAM" id="SSF52540">
    <property type="entry name" value="P-loop containing nucleoside triphosphate hydrolases"/>
    <property type="match status" value="1"/>
</dbReference>
<organism evidence="5 6">
    <name type="scientific">Iocasia fonsfrigidae</name>
    <dbReference type="NCBI Taxonomy" id="2682810"/>
    <lineage>
        <taxon>Bacteria</taxon>
        <taxon>Bacillati</taxon>
        <taxon>Bacillota</taxon>
        <taxon>Clostridia</taxon>
        <taxon>Halanaerobiales</taxon>
        <taxon>Halanaerobiaceae</taxon>
        <taxon>Iocasia</taxon>
    </lineage>
</organism>
<dbReference type="EMBL" id="CP046640">
    <property type="protein sequence ID" value="QTL99184.1"/>
    <property type="molecule type" value="Genomic_DNA"/>
</dbReference>
<dbReference type="InterPro" id="IPR017871">
    <property type="entry name" value="ABC_transporter-like_CS"/>
</dbReference>
<dbReference type="KEGG" id="ifn:GM661_15075"/>
<keyword evidence="6" id="KW-1185">Reference proteome</keyword>
<keyword evidence="3 5" id="KW-0067">ATP-binding</keyword>
<gene>
    <name evidence="5" type="ORF">GM661_15075</name>
</gene>
<dbReference type="InterPro" id="IPR027417">
    <property type="entry name" value="P-loop_NTPase"/>
</dbReference>
<evidence type="ECO:0000313" key="6">
    <source>
        <dbReference type="Proteomes" id="UP000665020"/>
    </source>
</evidence>
<keyword evidence="2" id="KW-0547">Nucleotide-binding</keyword>
<dbReference type="PROSITE" id="PS50893">
    <property type="entry name" value="ABC_TRANSPORTER_2"/>
    <property type="match status" value="1"/>
</dbReference>
<dbReference type="InterPro" id="IPR003439">
    <property type="entry name" value="ABC_transporter-like_ATP-bd"/>
</dbReference>
<sequence>MAENDKYIMSIKNLTKVFKSGIFKVEYTVAVKDVSFDIKPGTVLSLIGESGSGKTTIGKMILKLLKPSDGHIYYKDRDIAGIDDKKELKEYYKKVQGIFQDPFATFNPLYRIDRVFDMLYNSFAYDKSNQEKRINQVLNDVNLNPDRILGKFPHQLSGGQLQRLLIARALLMDVDLLIADELISMLDASTRIGVLNLLLELCKKNGMSVIFITHDLNLGYYISDESLIMYKGRLVERGNTKKIYENPVHPYTQMLFESVPEIGNRWDATKEFLPEKIIDDVEDFYKDNAGKGFVEIEKGHSVLFSNK</sequence>
<dbReference type="GO" id="GO:0015833">
    <property type="term" value="P:peptide transport"/>
    <property type="evidence" value="ECO:0007669"/>
    <property type="project" value="InterPro"/>
</dbReference>
<evidence type="ECO:0000256" key="2">
    <source>
        <dbReference type="ARBA" id="ARBA00022741"/>
    </source>
</evidence>
<dbReference type="InterPro" id="IPR003593">
    <property type="entry name" value="AAA+_ATPase"/>
</dbReference>
<evidence type="ECO:0000313" key="5">
    <source>
        <dbReference type="EMBL" id="QTL99184.1"/>
    </source>
</evidence>
<dbReference type="AlphaFoldDB" id="A0A8A7KM80"/>
<keyword evidence="1" id="KW-0813">Transport</keyword>
<evidence type="ECO:0000256" key="3">
    <source>
        <dbReference type="ARBA" id="ARBA00022840"/>
    </source>
</evidence>
<dbReference type="GO" id="GO:0016887">
    <property type="term" value="F:ATP hydrolysis activity"/>
    <property type="evidence" value="ECO:0007669"/>
    <property type="project" value="InterPro"/>
</dbReference>
<dbReference type="RefSeq" id="WP_230867578.1">
    <property type="nucleotide sequence ID" value="NZ_CP046640.1"/>
</dbReference>
<evidence type="ECO:0000256" key="1">
    <source>
        <dbReference type="ARBA" id="ARBA00022448"/>
    </source>
</evidence>
<dbReference type="InterPro" id="IPR013563">
    <property type="entry name" value="Oligopep_ABC_C"/>
</dbReference>
<proteinExistence type="predicted"/>
<dbReference type="Pfam" id="PF00005">
    <property type="entry name" value="ABC_tran"/>
    <property type="match status" value="1"/>
</dbReference>
<dbReference type="GO" id="GO:0005524">
    <property type="term" value="F:ATP binding"/>
    <property type="evidence" value="ECO:0007669"/>
    <property type="project" value="UniProtKB-KW"/>
</dbReference>
<dbReference type="CDD" id="cd03257">
    <property type="entry name" value="ABC_NikE_OppD_transporters"/>
    <property type="match status" value="1"/>
</dbReference>